<evidence type="ECO:0000256" key="17">
    <source>
        <dbReference type="SAM" id="Phobius"/>
    </source>
</evidence>
<feature type="region of interest" description="Disordered" evidence="16">
    <location>
        <begin position="1"/>
        <end position="31"/>
    </location>
</feature>
<dbReference type="GO" id="GO:0030322">
    <property type="term" value="P:stabilization of membrane potential"/>
    <property type="evidence" value="ECO:0007669"/>
    <property type="project" value="TreeGrafter"/>
</dbReference>
<gene>
    <name evidence="19" type="ORF">Gohar_016811</name>
</gene>
<feature type="domain" description="Potassium channel" evidence="18">
    <location>
        <begin position="553"/>
        <end position="620"/>
    </location>
</feature>
<feature type="domain" description="Potassium channel" evidence="18">
    <location>
        <begin position="74"/>
        <end position="154"/>
    </location>
</feature>
<keyword evidence="11" id="KW-0630">Potassium</keyword>
<dbReference type="EMBL" id="JABFAD010000002">
    <property type="protein sequence ID" value="MBA0792302.1"/>
    <property type="molecule type" value="Genomic_DNA"/>
</dbReference>
<evidence type="ECO:0000256" key="12">
    <source>
        <dbReference type="ARBA" id="ARBA00022989"/>
    </source>
</evidence>
<keyword evidence="5" id="KW-0926">Vacuole</keyword>
<feature type="transmembrane region" description="Helical" evidence="17">
    <location>
        <begin position="364"/>
        <end position="383"/>
    </location>
</feature>
<evidence type="ECO:0000256" key="10">
    <source>
        <dbReference type="ARBA" id="ARBA00022837"/>
    </source>
</evidence>
<dbReference type="SUPFAM" id="SSF81324">
    <property type="entry name" value="Voltage-gated potassium channels"/>
    <property type="match status" value="4"/>
</dbReference>
<feature type="domain" description="Potassium channel" evidence="18">
    <location>
        <begin position="194"/>
        <end position="267"/>
    </location>
</feature>
<keyword evidence="12 17" id="KW-1133">Transmembrane helix</keyword>
<dbReference type="InterPro" id="IPR003280">
    <property type="entry name" value="2pore_dom_K_chnl"/>
</dbReference>
<feature type="transmembrane region" description="Helical" evidence="17">
    <location>
        <begin position="101"/>
        <end position="120"/>
    </location>
</feature>
<feature type="transmembrane region" description="Helical" evidence="17">
    <location>
        <begin position="453"/>
        <end position="473"/>
    </location>
</feature>
<comment type="caution">
    <text evidence="19">The sequence shown here is derived from an EMBL/GenBank/DDBJ whole genome shotgun (WGS) entry which is preliminary data.</text>
</comment>
<evidence type="ECO:0000256" key="2">
    <source>
        <dbReference type="ARBA" id="ARBA00010159"/>
    </source>
</evidence>
<accession>A0A7J9G436</accession>
<dbReference type="OrthoDB" id="415460at2759"/>
<feature type="transmembrane region" description="Helical" evidence="17">
    <location>
        <begin position="544"/>
        <end position="563"/>
    </location>
</feature>
<dbReference type="Pfam" id="PF07885">
    <property type="entry name" value="Ion_trans_2"/>
    <property type="match status" value="4"/>
</dbReference>
<keyword evidence="15" id="KW-0407">Ion channel</keyword>
<proteinExistence type="inferred from homology"/>
<comment type="similarity">
    <text evidence="2">Belongs to the two pore domain potassium channel (TC 1.A.1.7) family.</text>
</comment>
<keyword evidence="4" id="KW-0633">Potassium transport</keyword>
<dbReference type="PANTHER" id="PTHR11003">
    <property type="entry name" value="POTASSIUM CHANNEL, SUBFAMILY K"/>
    <property type="match status" value="1"/>
</dbReference>
<dbReference type="Proteomes" id="UP000593560">
    <property type="component" value="Unassembled WGS sequence"/>
</dbReference>
<name>A0A7J9G436_9ROSI</name>
<evidence type="ECO:0000259" key="18">
    <source>
        <dbReference type="Pfam" id="PF07885"/>
    </source>
</evidence>
<organism evidence="19 20">
    <name type="scientific">Gossypium harknessii</name>
    <dbReference type="NCBI Taxonomy" id="34285"/>
    <lineage>
        <taxon>Eukaryota</taxon>
        <taxon>Viridiplantae</taxon>
        <taxon>Streptophyta</taxon>
        <taxon>Embryophyta</taxon>
        <taxon>Tracheophyta</taxon>
        <taxon>Spermatophyta</taxon>
        <taxon>Magnoliopsida</taxon>
        <taxon>eudicotyledons</taxon>
        <taxon>Gunneridae</taxon>
        <taxon>Pentapetalae</taxon>
        <taxon>rosids</taxon>
        <taxon>malvids</taxon>
        <taxon>Malvales</taxon>
        <taxon>Malvaceae</taxon>
        <taxon>Malvoideae</taxon>
        <taxon>Gossypium</taxon>
    </lineage>
</organism>
<dbReference type="GO" id="GO:0022841">
    <property type="term" value="F:potassium ion leak channel activity"/>
    <property type="evidence" value="ECO:0007669"/>
    <property type="project" value="TreeGrafter"/>
</dbReference>
<feature type="transmembrane region" description="Helical" evidence="17">
    <location>
        <begin position="71"/>
        <end position="89"/>
    </location>
</feature>
<dbReference type="GO" id="GO:0009705">
    <property type="term" value="C:plant-type vacuole membrane"/>
    <property type="evidence" value="ECO:0007669"/>
    <property type="project" value="TreeGrafter"/>
</dbReference>
<dbReference type="InterPro" id="IPR018247">
    <property type="entry name" value="EF_Hand_1_Ca_BS"/>
</dbReference>
<evidence type="ECO:0000313" key="20">
    <source>
        <dbReference type="Proteomes" id="UP000593560"/>
    </source>
</evidence>
<dbReference type="FunFam" id="1.10.287.70:FF:000128">
    <property type="entry name" value="Two-pore potassium channel 1"/>
    <property type="match status" value="1"/>
</dbReference>
<keyword evidence="8" id="KW-0677">Repeat</keyword>
<evidence type="ECO:0000256" key="8">
    <source>
        <dbReference type="ARBA" id="ARBA00022737"/>
    </source>
</evidence>
<evidence type="ECO:0000256" key="9">
    <source>
        <dbReference type="ARBA" id="ARBA00022826"/>
    </source>
</evidence>
<keyword evidence="7" id="KW-0479">Metal-binding</keyword>
<feature type="transmembrane region" description="Helical" evidence="17">
    <location>
        <begin position="187"/>
        <end position="208"/>
    </location>
</feature>
<evidence type="ECO:0000256" key="11">
    <source>
        <dbReference type="ARBA" id="ARBA00022958"/>
    </source>
</evidence>
<evidence type="ECO:0000256" key="4">
    <source>
        <dbReference type="ARBA" id="ARBA00022538"/>
    </source>
</evidence>
<evidence type="ECO:0000313" key="19">
    <source>
        <dbReference type="EMBL" id="MBA0792302.1"/>
    </source>
</evidence>
<keyword evidence="9" id="KW-0631">Potassium channel</keyword>
<dbReference type="PANTHER" id="PTHR11003:SF291">
    <property type="entry name" value="IP11374P"/>
    <property type="match status" value="1"/>
</dbReference>
<reference evidence="19 20" key="1">
    <citation type="journal article" date="2019" name="Genome Biol. Evol.">
        <title>Insights into the evolution of the New World diploid cottons (Gossypium, subgenus Houzingenia) based on genome sequencing.</title>
        <authorList>
            <person name="Grover C.E."/>
            <person name="Arick M.A. 2nd"/>
            <person name="Thrash A."/>
            <person name="Conover J.L."/>
            <person name="Sanders W.S."/>
            <person name="Peterson D.G."/>
            <person name="Frelichowski J.E."/>
            <person name="Scheffler J.A."/>
            <person name="Scheffler B.E."/>
            <person name="Wendel J.F."/>
        </authorList>
    </citation>
    <scope>NUCLEOTIDE SEQUENCE [LARGE SCALE GENOMIC DNA]</scope>
    <source>
        <strain evidence="19">0</strain>
        <tissue evidence="19">Leaf</tissue>
    </source>
</reference>
<evidence type="ECO:0000256" key="6">
    <source>
        <dbReference type="ARBA" id="ARBA00022692"/>
    </source>
</evidence>
<keyword evidence="20" id="KW-1185">Reference proteome</keyword>
<evidence type="ECO:0000256" key="15">
    <source>
        <dbReference type="ARBA" id="ARBA00023303"/>
    </source>
</evidence>
<dbReference type="InterPro" id="IPR013099">
    <property type="entry name" value="K_chnl_dom"/>
</dbReference>
<protein>
    <recommendedName>
        <fullName evidence="18">Potassium channel domain-containing protein</fullName>
    </recommendedName>
</protein>
<feature type="transmembrane region" description="Helical" evidence="17">
    <location>
        <begin position="596"/>
        <end position="617"/>
    </location>
</feature>
<feature type="transmembrane region" description="Helical" evidence="17">
    <location>
        <begin position="423"/>
        <end position="441"/>
    </location>
</feature>
<keyword evidence="6 17" id="KW-0812">Transmembrane</keyword>
<dbReference type="GO" id="GO:0005886">
    <property type="term" value="C:plasma membrane"/>
    <property type="evidence" value="ECO:0007669"/>
    <property type="project" value="TreeGrafter"/>
</dbReference>
<dbReference type="GO" id="GO:0030007">
    <property type="term" value="P:intracellular potassium ion homeostasis"/>
    <property type="evidence" value="ECO:0007669"/>
    <property type="project" value="UniProtKB-ARBA"/>
</dbReference>
<dbReference type="GO" id="GO:0015271">
    <property type="term" value="F:outward rectifier potassium channel activity"/>
    <property type="evidence" value="ECO:0007669"/>
    <property type="project" value="TreeGrafter"/>
</dbReference>
<dbReference type="GO" id="GO:0046872">
    <property type="term" value="F:metal ion binding"/>
    <property type="evidence" value="ECO:0007669"/>
    <property type="project" value="UniProtKB-KW"/>
</dbReference>
<evidence type="ECO:0000256" key="16">
    <source>
        <dbReference type="SAM" id="MobiDB-lite"/>
    </source>
</evidence>
<keyword evidence="13" id="KW-0406">Ion transport</keyword>
<keyword evidence="10" id="KW-0106">Calcium</keyword>
<comment type="subcellular location">
    <subcellularLocation>
        <location evidence="1">Vacuole membrane</location>
        <topology evidence="1">Multi-pass membrane protein</topology>
    </subcellularLocation>
</comment>
<evidence type="ECO:0000256" key="5">
    <source>
        <dbReference type="ARBA" id="ARBA00022554"/>
    </source>
</evidence>
<keyword evidence="3" id="KW-0813">Transport</keyword>
<keyword evidence="14 17" id="KW-0472">Membrane</keyword>
<dbReference type="AlphaFoldDB" id="A0A7J9G436"/>
<feature type="transmembrane region" description="Helical" evidence="17">
    <location>
        <begin position="243"/>
        <end position="264"/>
    </location>
</feature>
<dbReference type="PRINTS" id="PR01333">
    <property type="entry name" value="2POREKCHANEL"/>
</dbReference>
<evidence type="ECO:0000256" key="13">
    <source>
        <dbReference type="ARBA" id="ARBA00023065"/>
    </source>
</evidence>
<feature type="transmembrane region" description="Helical" evidence="17">
    <location>
        <begin position="126"/>
        <end position="146"/>
    </location>
</feature>
<dbReference type="FunFam" id="1.10.287.70:FF:000127">
    <property type="entry name" value="Calcium-activated outward-rectifying potassium channel 1"/>
    <property type="match status" value="1"/>
</dbReference>
<evidence type="ECO:0000256" key="14">
    <source>
        <dbReference type="ARBA" id="ARBA00023136"/>
    </source>
</evidence>
<feature type="domain" description="Potassium channel" evidence="18">
    <location>
        <begin position="429"/>
        <end position="505"/>
    </location>
</feature>
<sequence>MACNDENEPLLSGIATPRTQKTNGDRPKKRRFRRVRSAPFADFVPTDGNREAALPRSGSIFGRLNPNLKKVALFLTLYMGLGTICFYTTRTQIKGDKTNGILDALYFCVVTMTTVGYGDLVPNSDLAKLLACAFVFTGMALVGLVLTKAADYLAEKQEILLVKALHMNQKVGELQVLKEIETNRVKYKFYTTLIILVVLILTGTIFLYEVENLGLVDSFYCVCSTITTLGYGDKSFSTEGGRIFAVFWILASTICLAQCFLYVAEVNTENRQRALVKWVLSRRTTNVDLEAADIDDDGVVGAAEFVLFKLKETGKICQQDISVIMEEFENLDVDQSGTLSELSSVFENQIPSTYKHFYIDLQTYFPLVVVFMLDHFYSIISMTSNDEKAPKKRSIQGCKSTLVAAKCAPPDALRAGFPDLKRLGTYFGIYLGVGTVIFYALKNDIRGHKTIDFIDSLYLCVVTMTTVGYGDLVPHSYNAQLVCIFFITVGMCLFGIAVKIAAKYLVVKQQMVMVNALRMSQKIGPVEALKEIESVKIDYNKLKISLIAMAGHYVIGIVVLLTIEGMDFTDAIYCAFTTMTTTGFGDETFQELFGRMFAVFWISTGTSCVGQLFLYIAEIYTDIETKKLAKQVISNNIIAKTDLEAADDIKDGKVYGAADMILYKLKEKGKIKQDDISVAMKDLNDVIKDVDVDDVTPPKSAQEK</sequence>
<evidence type="ECO:0000256" key="1">
    <source>
        <dbReference type="ARBA" id="ARBA00004128"/>
    </source>
</evidence>
<evidence type="ECO:0000256" key="3">
    <source>
        <dbReference type="ARBA" id="ARBA00022448"/>
    </source>
</evidence>
<dbReference type="Gene3D" id="1.10.287.70">
    <property type="match status" value="4"/>
</dbReference>
<dbReference type="PROSITE" id="PS00018">
    <property type="entry name" value="EF_HAND_1"/>
    <property type="match status" value="1"/>
</dbReference>
<evidence type="ECO:0000256" key="7">
    <source>
        <dbReference type="ARBA" id="ARBA00022723"/>
    </source>
</evidence>
<feature type="transmembrane region" description="Helical" evidence="17">
    <location>
        <begin position="479"/>
        <end position="502"/>
    </location>
</feature>